<keyword evidence="2" id="KW-0819">tRNA processing</keyword>
<keyword evidence="7" id="KW-1185">Reference proteome</keyword>
<dbReference type="GO" id="GO:0046872">
    <property type="term" value="F:metal ion binding"/>
    <property type="evidence" value="ECO:0007669"/>
    <property type="project" value="UniProtKB-KW"/>
</dbReference>
<evidence type="ECO:0000313" key="6">
    <source>
        <dbReference type="EMBL" id="AEB08619.1"/>
    </source>
</evidence>
<dbReference type="STRING" id="880072.Desac_0740"/>
<proteinExistence type="inferred from homology"/>
<evidence type="ECO:0000256" key="3">
    <source>
        <dbReference type="ARBA" id="ARBA00022723"/>
    </source>
</evidence>
<evidence type="ECO:0000256" key="2">
    <source>
        <dbReference type="ARBA" id="ARBA00022694"/>
    </source>
</evidence>
<dbReference type="HOGENOM" id="CLU_111362_3_0_7"/>
<dbReference type="PANTHER" id="PTHR12682:SF11">
    <property type="entry name" value="PROTEIN ARCHEASE"/>
    <property type="match status" value="1"/>
</dbReference>
<name>F2NF64_DESAR</name>
<dbReference type="InterPro" id="IPR023572">
    <property type="entry name" value="Archease_dom"/>
</dbReference>
<keyword evidence="4" id="KW-0106">Calcium</keyword>
<evidence type="ECO:0000256" key="4">
    <source>
        <dbReference type="ARBA" id="ARBA00022837"/>
    </source>
</evidence>
<dbReference type="Gene3D" id="3.55.10.10">
    <property type="entry name" value="Archease domain"/>
    <property type="match status" value="1"/>
</dbReference>
<organism evidence="6 7">
    <name type="scientific">Desulfobacca acetoxidans (strain ATCC 700848 / DSM 11109 / ASRB2)</name>
    <dbReference type="NCBI Taxonomy" id="880072"/>
    <lineage>
        <taxon>Bacteria</taxon>
        <taxon>Pseudomonadati</taxon>
        <taxon>Thermodesulfobacteriota</taxon>
        <taxon>Desulfobaccia</taxon>
        <taxon>Desulfobaccales</taxon>
        <taxon>Desulfobaccaceae</taxon>
        <taxon>Desulfobacca</taxon>
    </lineage>
</organism>
<dbReference type="InterPro" id="IPR002804">
    <property type="entry name" value="Archease"/>
</dbReference>
<reference evidence="6 7" key="1">
    <citation type="journal article" date="2011" name="Stand. Genomic Sci.">
        <title>Complete genome sequence of the acetate-degrading sulfate reducer Desulfobacca acetoxidans type strain (ASRB2).</title>
        <authorList>
            <person name="Goker M."/>
            <person name="Teshima H."/>
            <person name="Lapidus A."/>
            <person name="Nolan M."/>
            <person name="Lucas S."/>
            <person name="Hammon N."/>
            <person name="Deshpande S."/>
            <person name="Cheng J.F."/>
            <person name="Tapia R."/>
            <person name="Han C."/>
            <person name="Goodwin L."/>
            <person name="Pitluck S."/>
            <person name="Huntemann M."/>
            <person name="Liolios K."/>
            <person name="Ivanova N."/>
            <person name="Pagani I."/>
            <person name="Mavromatis K."/>
            <person name="Ovchinikova G."/>
            <person name="Pati A."/>
            <person name="Chen A."/>
            <person name="Palaniappan K."/>
            <person name="Land M."/>
            <person name="Hauser L."/>
            <person name="Brambilla E.M."/>
            <person name="Rohde M."/>
            <person name="Spring S."/>
            <person name="Detter J.C."/>
            <person name="Woyke T."/>
            <person name="Bristow J."/>
            <person name="Eisen J.A."/>
            <person name="Markowitz V."/>
            <person name="Hugenholtz P."/>
            <person name="Kyrpides N.C."/>
            <person name="Klenk H.P."/>
        </authorList>
    </citation>
    <scope>NUCLEOTIDE SEQUENCE [LARGE SCALE GENOMIC DNA]</scope>
    <source>
        <strain evidence="7">ATCC 700848 / DSM 11109 / ASRB2</strain>
    </source>
</reference>
<feature type="domain" description="Archease" evidence="5">
    <location>
        <begin position="9"/>
        <end position="143"/>
    </location>
</feature>
<dbReference type="eggNOG" id="COG1371">
    <property type="taxonomic scope" value="Bacteria"/>
</dbReference>
<dbReference type="GO" id="GO:0008033">
    <property type="term" value="P:tRNA processing"/>
    <property type="evidence" value="ECO:0007669"/>
    <property type="project" value="UniProtKB-KW"/>
</dbReference>
<dbReference type="SUPFAM" id="SSF69819">
    <property type="entry name" value="MTH1598-like"/>
    <property type="match status" value="1"/>
</dbReference>
<sequence length="143" mass="16086">MRSPKRSGFRSIAHTADVGFKLYGETLADIFVQGAHALYGMMVDRRRLRALESRMVAVDAPDREALLIAWLNHLLYLFDTTGFLGKQIDILDLSDVNLGARMQGEKLDPERHDLKTGVKAATYHKLAVRQTQAGWEATVIFDL</sequence>
<protein>
    <recommendedName>
        <fullName evidence="5">Archease domain-containing protein</fullName>
    </recommendedName>
</protein>
<keyword evidence="3" id="KW-0479">Metal-binding</keyword>
<accession>F2NF64</accession>
<dbReference type="PANTHER" id="PTHR12682">
    <property type="entry name" value="ARCHEASE"/>
    <property type="match status" value="1"/>
</dbReference>
<dbReference type="Proteomes" id="UP000000483">
    <property type="component" value="Chromosome"/>
</dbReference>
<dbReference type="RefSeq" id="WP_013705732.1">
    <property type="nucleotide sequence ID" value="NC_015388.1"/>
</dbReference>
<dbReference type="Pfam" id="PF01951">
    <property type="entry name" value="Archease"/>
    <property type="match status" value="1"/>
</dbReference>
<dbReference type="InterPro" id="IPR036820">
    <property type="entry name" value="Archease_dom_sf"/>
</dbReference>
<evidence type="ECO:0000259" key="5">
    <source>
        <dbReference type="Pfam" id="PF01951"/>
    </source>
</evidence>
<reference evidence="7" key="2">
    <citation type="submission" date="2011-03" db="EMBL/GenBank/DDBJ databases">
        <title>The complete genome of Desulfobacca acetoxidans DSM 11109.</title>
        <authorList>
            <consortium name="US DOE Joint Genome Institute (JGI-PGF)"/>
            <person name="Lucas S."/>
            <person name="Copeland A."/>
            <person name="Lapidus A."/>
            <person name="Bruce D."/>
            <person name="Goodwin L."/>
            <person name="Pitluck S."/>
            <person name="Peters L."/>
            <person name="Kyrpides N."/>
            <person name="Mavromatis K."/>
            <person name="Ivanova N."/>
            <person name="Ovchinnikova G."/>
            <person name="Teshima H."/>
            <person name="Detter J.C."/>
            <person name="Han C."/>
            <person name="Land M."/>
            <person name="Hauser L."/>
            <person name="Markowitz V."/>
            <person name="Cheng J.-F."/>
            <person name="Hugenholtz P."/>
            <person name="Woyke T."/>
            <person name="Wu D."/>
            <person name="Spring S."/>
            <person name="Schueler E."/>
            <person name="Brambilla E."/>
            <person name="Klenk H.-P."/>
            <person name="Eisen J.A."/>
        </authorList>
    </citation>
    <scope>NUCLEOTIDE SEQUENCE [LARGE SCALE GENOMIC DNA]</scope>
    <source>
        <strain evidence="7">ATCC 700848 / DSM 11109 / ASRB2</strain>
    </source>
</reference>
<dbReference type="EMBL" id="CP002629">
    <property type="protein sequence ID" value="AEB08619.1"/>
    <property type="molecule type" value="Genomic_DNA"/>
</dbReference>
<dbReference type="AlphaFoldDB" id="F2NF64"/>
<gene>
    <name evidence="6" type="ordered locus">Desac_0740</name>
</gene>
<dbReference type="KEGG" id="dao:Desac_0740"/>
<evidence type="ECO:0000313" key="7">
    <source>
        <dbReference type="Proteomes" id="UP000000483"/>
    </source>
</evidence>
<comment type="similarity">
    <text evidence="1">Belongs to the archease family.</text>
</comment>
<evidence type="ECO:0000256" key="1">
    <source>
        <dbReference type="ARBA" id="ARBA00007963"/>
    </source>
</evidence>